<feature type="region of interest" description="Disordered" evidence="1">
    <location>
        <begin position="426"/>
        <end position="474"/>
    </location>
</feature>
<name>A0ABY7CSD6_9BASI</name>
<protein>
    <submittedName>
        <fullName evidence="3">Uncharacterized protein</fullName>
    </submittedName>
</protein>
<feature type="transmembrane region" description="Helical" evidence="2">
    <location>
        <begin position="662"/>
        <end position="682"/>
    </location>
</feature>
<keyword evidence="2" id="KW-0812">Transmembrane</keyword>
<gene>
    <name evidence="3" type="ORF">PtA15_7A755</name>
</gene>
<keyword evidence="2" id="KW-0472">Membrane</keyword>
<keyword evidence="4" id="KW-1185">Reference proteome</keyword>
<feature type="compositionally biased region" description="Polar residues" evidence="1">
    <location>
        <begin position="489"/>
        <end position="501"/>
    </location>
</feature>
<feature type="compositionally biased region" description="Polar residues" evidence="1">
    <location>
        <begin position="536"/>
        <end position="550"/>
    </location>
</feature>
<evidence type="ECO:0000256" key="1">
    <source>
        <dbReference type="SAM" id="MobiDB-lite"/>
    </source>
</evidence>
<feature type="region of interest" description="Disordered" evidence="1">
    <location>
        <begin position="702"/>
        <end position="733"/>
    </location>
</feature>
<feature type="compositionally biased region" description="Polar residues" evidence="1">
    <location>
        <begin position="721"/>
        <end position="733"/>
    </location>
</feature>
<evidence type="ECO:0000313" key="3">
    <source>
        <dbReference type="EMBL" id="WAQ87026.1"/>
    </source>
</evidence>
<dbReference type="RefSeq" id="XP_053022581.1">
    <property type="nucleotide sequence ID" value="XM_053171395.1"/>
</dbReference>
<proteinExistence type="predicted"/>
<dbReference type="EMBL" id="CP110427">
    <property type="protein sequence ID" value="WAQ87026.1"/>
    <property type="molecule type" value="Genomic_DNA"/>
</dbReference>
<reference evidence="3" key="1">
    <citation type="submission" date="2022-10" db="EMBL/GenBank/DDBJ databases">
        <title>Puccinia triticina Genome sequencing and assembly.</title>
        <authorList>
            <person name="Li C."/>
        </authorList>
    </citation>
    <scope>NUCLEOTIDE SEQUENCE</scope>
    <source>
        <strain evidence="3">Pt15</strain>
    </source>
</reference>
<dbReference type="GeneID" id="77812290"/>
<feature type="compositionally biased region" description="Polar residues" evidence="1">
    <location>
        <begin position="431"/>
        <end position="454"/>
    </location>
</feature>
<evidence type="ECO:0000256" key="2">
    <source>
        <dbReference type="SAM" id="Phobius"/>
    </source>
</evidence>
<evidence type="ECO:0000313" key="4">
    <source>
        <dbReference type="Proteomes" id="UP001164743"/>
    </source>
</evidence>
<accession>A0ABY7CSD6</accession>
<dbReference type="Proteomes" id="UP001164743">
    <property type="component" value="Chromosome 7A"/>
</dbReference>
<keyword evidence="2" id="KW-1133">Transmembrane helix</keyword>
<organism evidence="3 4">
    <name type="scientific">Puccinia triticina</name>
    <dbReference type="NCBI Taxonomy" id="208348"/>
    <lineage>
        <taxon>Eukaryota</taxon>
        <taxon>Fungi</taxon>
        <taxon>Dikarya</taxon>
        <taxon>Basidiomycota</taxon>
        <taxon>Pucciniomycotina</taxon>
        <taxon>Pucciniomycetes</taxon>
        <taxon>Pucciniales</taxon>
        <taxon>Pucciniaceae</taxon>
        <taxon>Puccinia</taxon>
    </lineage>
</organism>
<feature type="region of interest" description="Disordered" evidence="1">
    <location>
        <begin position="487"/>
        <end position="575"/>
    </location>
</feature>
<sequence>MAKKAKKPNKPVQLIQLLVNKTITPVLPVEPITPAKLTLSKPDKPLKPLELIKLAIKPSAPALKAPIAPIPVKPIPPTAPTPIKPVLLARPLTRVKPIEALPNKPLTPVKLTKPVSLKPTVPASKMLIAPTTTKPPSPISALPAQIPTKPPPTIPPMAAQVLTKPFPAILPNPVPIFTKLPAPRITSQPAKTPAKLLMEIFPVPLQPKTPISVTAKPVVHVPINAVNVMLRKPLGQTSIKFSSPAPQPPPFKPAAVMPFKHLLQAPTRTTSLLSPPLLVPAQTITHPTLVQTPIKPYSSIPQPAPVAAPPLHIPATNIGYAAVPAVSQPAQIPTTIHPLPVAAQLDHTSAAPAIAQIGESRVLSDTKASEPPSKNITLTQARQAITLPTNLTTTPATQATTSPALEAGVAQYLPQPVVYSPQREALAAQPIPSSQNSTQPEALVTQPNATSLVQDSIPLPVSPPTPTTESTLPQDATQREALATEPIATPQNPMQPESPVTQPDPAEDSNTPPASPPAPTTESDLPAPINPAPQDTVPSVDTASSPTADGTSMIAPAPDLPQENVQVDDPPSPTSTISLANIQSASTTIPDQFFPPINGTLELVPNAASLNNGMLLNDGTILSDAALVNNITLHNNLHGIKLASTSPNKLAAGPSYHSGATVGGIFASFALIAMLLGIFVLARRRRPKNLKVDNGINDFMQAPSNCSPPPMTQAHSRKSFDGTSDTLDPTLSSGDPVTRFSHGGVALLKHLESLKVGEGIPDKIISTPAHFGDQKTVQFNAGHQDFSQAAVEQTHGHPIVK</sequence>